<protein>
    <recommendedName>
        <fullName evidence="3">Chitin-binding type-2 domain-containing protein</fullName>
    </recommendedName>
</protein>
<evidence type="ECO:0000256" key="2">
    <source>
        <dbReference type="SAM" id="SignalP"/>
    </source>
</evidence>
<dbReference type="Gene3D" id="2.170.140.10">
    <property type="entry name" value="Chitin binding domain"/>
    <property type="match status" value="1"/>
</dbReference>
<evidence type="ECO:0000259" key="3">
    <source>
        <dbReference type="PROSITE" id="PS50940"/>
    </source>
</evidence>
<organism evidence="4 5">
    <name type="scientific">Orchesella dallaii</name>
    <dbReference type="NCBI Taxonomy" id="48710"/>
    <lineage>
        <taxon>Eukaryota</taxon>
        <taxon>Metazoa</taxon>
        <taxon>Ecdysozoa</taxon>
        <taxon>Arthropoda</taxon>
        <taxon>Hexapoda</taxon>
        <taxon>Collembola</taxon>
        <taxon>Entomobryomorpha</taxon>
        <taxon>Entomobryoidea</taxon>
        <taxon>Orchesellidae</taxon>
        <taxon>Orchesellinae</taxon>
        <taxon>Orchesella</taxon>
    </lineage>
</organism>
<dbReference type="InterPro" id="IPR036508">
    <property type="entry name" value="Chitin-bd_dom_sf"/>
</dbReference>
<feature type="compositionally biased region" description="Low complexity" evidence="1">
    <location>
        <begin position="82"/>
        <end position="94"/>
    </location>
</feature>
<proteinExistence type="predicted"/>
<dbReference type="InterPro" id="IPR052976">
    <property type="entry name" value="Scoloptoxin-like"/>
</dbReference>
<name>A0ABP1S347_9HEXA</name>
<keyword evidence="2" id="KW-0732">Signal</keyword>
<evidence type="ECO:0000313" key="5">
    <source>
        <dbReference type="Proteomes" id="UP001642540"/>
    </source>
</evidence>
<feature type="compositionally biased region" description="Acidic residues" evidence="1">
    <location>
        <begin position="358"/>
        <end position="370"/>
    </location>
</feature>
<sequence length="414" mass="45174">MVVKRGLCFIMLMVSLSKCEIDSSAAKTGAVPLPLPPLQLPSPTPESSSVSPPIFSTFSSKEAIKSSVSTSSSGGDGRVPSRKVVPPSSASSVANNTDPNIGQGRKQDQSPNIISSTISPNVAFQILTSLHAPAAEQEVLLGKMGDEVVKEQQRQQQQPLARRENKFMNQFQDNNNNKQEASSSFSDASKRDKMSRIGTPVPVSTAAALVPRVEVASTTFSRNSERRFSSSLSSFPGKPAELVFSRENVDEELISPYNENNANSDYSPIPGHTWIPAGLTFSCKNRVPGYYADASSIAKCQVYHMCMTDGRKYTMLCGVGTVFNQLTFVCDHWYSYKCSEAESDYKINSQLWEDVIGDDDDSVEEEDDHDDDGKTPDQEKGNRSERVVGETERAPPQPFARTSSNISKSRSALS</sequence>
<gene>
    <name evidence="4" type="ORF">ODALV1_LOCUS29229</name>
</gene>
<reference evidence="4 5" key="1">
    <citation type="submission" date="2024-08" db="EMBL/GenBank/DDBJ databases">
        <authorList>
            <person name="Cucini C."/>
            <person name="Frati F."/>
        </authorList>
    </citation>
    <scope>NUCLEOTIDE SEQUENCE [LARGE SCALE GENOMIC DNA]</scope>
</reference>
<feature type="compositionally biased region" description="Polar residues" evidence="1">
    <location>
        <begin position="171"/>
        <end position="187"/>
    </location>
</feature>
<dbReference type="PANTHER" id="PTHR22933">
    <property type="entry name" value="FI18007P1-RELATED"/>
    <property type="match status" value="1"/>
</dbReference>
<feature type="region of interest" description="Disordered" evidence="1">
    <location>
        <begin position="358"/>
        <end position="414"/>
    </location>
</feature>
<dbReference type="EMBL" id="CAXLJM020000151">
    <property type="protein sequence ID" value="CAL8143022.1"/>
    <property type="molecule type" value="Genomic_DNA"/>
</dbReference>
<dbReference type="InterPro" id="IPR002557">
    <property type="entry name" value="Chitin-bd_dom"/>
</dbReference>
<dbReference type="SMART" id="SM00494">
    <property type="entry name" value="ChtBD2"/>
    <property type="match status" value="1"/>
</dbReference>
<feature type="signal peptide" evidence="2">
    <location>
        <begin position="1"/>
        <end position="19"/>
    </location>
</feature>
<dbReference type="Proteomes" id="UP001642540">
    <property type="component" value="Unassembled WGS sequence"/>
</dbReference>
<dbReference type="PANTHER" id="PTHR22933:SF43">
    <property type="entry name" value="LP10131P"/>
    <property type="match status" value="1"/>
</dbReference>
<evidence type="ECO:0000256" key="1">
    <source>
        <dbReference type="SAM" id="MobiDB-lite"/>
    </source>
</evidence>
<keyword evidence="5" id="KW-1185">Reference proteome</keyword>
<feature type="domain" description="Chitin-binding type-2" evidence="3">
    <location>
        <begin position="280"/>
        <end position="340"/>
    </location>
</feature>
<dbReference type="Pfam" id="PF01607">
    <property type="entry name" value="CBM_14"/>
    <property type="match status" value="1"/>
</dbReference>
<dbReference type="SUPFAM" id="SSF57625">
    <property type="entry name" value="Invertebrate chitin-binding proteins"/>
    <property type="match status" value="1"/>
</dbReference>
<feature type="compositionally biased region" description="Polar residues" evidence="1">
    <location>
        <begin position="400"/>
        <end position="414"/>
    </location>
</feature>
<feature type="chain" id="PRO_5046456885" description="Chitin-binding type-2 domain-containing protein" evidence="2">
    <location>
        <begin position="20"/>
        <end position="414"/>
    </location>
</feature>
<dbReference type="PROSITE" id="PS50940">
    <property type="entry name" value="CHIT_BIND_II"/>
    <property type="match status" value="1"/>
</dbReference>
<evidence type="ECO:0000313" key="4">
    <source>
        <dbReference type="EMBL" id="CAL8143022.1"/>
    </source>
</evidence>
<feature type="region of interest" description="Disordered" evidence="1">
    <location>
        <begin position="171"/>
        <end position="197"/>
    </location>
</feature>
<comment type="caution">
    <text evidence="4">The sequence shown here is derived from an EMBL/GenBank/DDBJ whole genome shotgun (WGS) entry which is preliminary data.</text>
</comment>
<accession>A0ABP1S347</accession>
<feature type="region of interest" description="Disordered" evidence="1">
    <location>
        <begin position="65"/>
        <end position="114"/>
    </location>
</feature>
<feature type="compositionally biased region" description="Basic and acidic residues" evidence="1">
    <location>
        <begin position="371"/>
        <end position="393"/>
    </location>
</feature>